<organism evidence="2 3">
    <name type="scientific">Photobacterium angustum</name>
    <dbReference type="NCBI Taxonomy" id="661"/>
    <lineage>
        <taxon>Bacteria</taxon>
        <taxon>Pseudomonadati</taxon>
        <taxon>Pseudomonadota</taxon>
        <taxon>Gammaproteobacteria</taxon>
        <taxon>Vibrionales</taxon>
        <taxon>Vibrionaceae</taxon>
        <taxon>Photobacterium</taxon>
    </lineage>
</organism>
<evidence type="ECO:0000256" key="1">
    <source>
        <dbReference type="SAM" id="Phobius"/>
    </source>
</evidence>
<evidence type="ECO:0000313" key="3">
    <source>
        <dbReference type="Proteomes" id="UP000240989"/>
    </source>
</evidence>
<protein>
    <recommendedName>
        <fullName evidence="4">Glycosyltransferase RgtA/B/C/D-like domain-containing protein</fullName>
    </recommendedName>
</protein>
<keyword evidence="3" id="KW-1185">Reference proteome</keyword>
<keyword evidence="1" id="KW-0812">Transmembrane</keyword>
<feature type="transmembrane region" description="Helical" evidence="1">
    <location>
        <begin position="344"/>
        <end position="363"/>
    </location>
</feature>
<feature type="transmembrane region" description="Helical" evidence="1">
    <location>
        <begin position="311"/>
        <end position="332"/>
    </location>
</feature>
<sequence>MNLENLIIVILFFIITYLFVFFYVRKFLFYILISHILYIAIVLYITYGLENKFLDIDDYLPYFNSFVIYFNKGDLLSFVKPHAGIYTFSYPGWLYLIDGSESFVYIRLINTCISVLIIIPLSGIYKKIYSVDMKIWQILLILLWLPFTIRLSGELGRTPISILSIILSIDLLLSDKKSLKIFGVLVAIYAIALRIPHIVLFLPFVYFYIINSVNKIKQKQRAIVYPIVLVVFIFAFIAMVYVYYNYAGESRSFQSLEDVAEYSQARGYGNSAYLTSVEITSPLSLIYYIPLHALYFNYSPMIWDSFSNIKLLPSSLFSLFSFFLLLVFILRFKKTSINTSKFKILVLSFILTIVAFGVVTKNAGSAERWRMPLTLLSICLLSHTIRRDYGELSKL</sequence>
<keyword evidence="1" id="KW-0472">Membrane</keyword>
<feature type="transmembrane region" description="Helical" evidence="1">
    <location>
        <begin position="29"/>
        <end position="47"/>
    </location>
</feature>
<feature type="transmembrane region" description="Helical" evidence="1">
    <location>
        <begin position="104"/>
        <end position="123"/>
    </location>
</feature>
<dbReference type="EMBL" id="PYOU01000013">
    <property type="protein sequence ID" value="PSX07379.1"/>
    <property type="molecule type" value="Genomic_DNA"/>
</dbReference>
<feature type="transmembrane region" description="Helical" evidence="1">
    <location>
        <begin position="6"/>
        <end position="24"/>
    </location>
</feature>
<reference evidence="2 3" key="1">
    <citation type="submission" date="2018-01" db="EMBL/GenBank/DDBJ databases">
        <title>Whole genome sequencing of Histamine producing bacteria.</title>
        <authorList>
            <person name="Butler K."/>
        </authorList>
    </citation>
    <scope>NUCLEOTIDE SEQUENCE [LARGE SCALE GENOMIC DNA]</scope>
    <source>
        <strain evidence="2 3">A6-1</strain>
    </source>
</reference>
<accession>A0ABX5H2E6</accession>
<feature type="transmembrane region" description="Helical" evidence="1">
    <location>
        <begin position="222"/>
        <end position="244"/>
    </location>
</feature>
<proteinExistence type="predicted"/>
<comment type="caution">
    <text evidence="2">The sequence shown here is derived from an EMBL/GenBank/DDBJ whole genome shotgun (WGS) entry which is preliminary data.</text>
</comment>
<feature type="transmembrane region" description="Helical" evidence="1">
    <location>
        <begin position="181"/>
        <end position="210"/>
    </location>
</feature>
<name>A0ABX5H2E6_PHOAN</name>
<dbReference type="RefSeq" id="WP_045152006.1">
    <property type="nucleotide sequence ID" value="NZ_JZSW01000003.1"/>
</dbReference>
<evidence type="ECO:0008006" key="4">
    <source>
        <dbReference type="Google" id="ProtNLM"/>
    </source>
</evidence>
<feature type="transmembrane region" description="Helical" evidence="1">
    <location>
        <begin position="272"/>
        <end position="291"/>
    </location>
</feature>
<dbReference type="Proteomes" id="UP000240989">
    <property type="component" value="Unassembled WGS sequence"/>
</dbReference>
<gene>
    <name evidence="2" type="ORF">C0W27_15240</name>
</gene>
<keyword evidence="1" id="KW-1133">Transmembrane helix</keyword>
<evidence type="ECO:0000313" key="2">
    <source>
        <dbReference type="EMBL" id="PSX07379.1"/>
    </source>
</evidence>